<feature type="signal peptide" evidence="1">
    <location>
        <begin position="1"/>
        <end position="23"/>
    </location>
</feature>
<gene>
    <name evidence="2" type="ORF">GCM10017600_39740</name>
</gene>
<sequence>MRIKGMLALVGAGAALAAGLATAAPAQAASSQAEAAVGAQAGSALLTPLRYYTTFYGPNPWWSCTQRGNQGVSNGEWYDFQCRAGDSWVDLYIQVAP</sequence>
<organism evidence="2 3">
    <name type="scientific">Streptosporangium carneum</name>
    <dbReference type="NCBI Taxonomy" id="47481"/>
    <lineage>
        <taxon>Bacteria</taxon>
        <taxon>Bacillati</taxon>
        <taxon>Actinomycetota</taxon>
        <taxon>Actinomycetes</taxon>
        <taxon>Streptosporangiales</taxon>
        <taxon>Streptosporangiaceae</taxon>
        <taxon>Streptosporangium</taxon>
    </lineage>
</organism>
<evidence type="ECO:0008006" key="4">
    <source>
        <dbReference type="Google" id="ProtNLM"/>
    </source>
</evidence>
<proteinExistence type="predicted"/>
<comment type="caution">
    <text evidence="2">The sequence shown here is derived from an EMBL/GenBank/DDBJ whole genome shotgun (WGS) entry which is preliminary data.</text>
</comment>
<evidence type="ECO:0000313" key="2">
    <source>
        <dbReference type="EMBL" id="GLK10568.1"/>
    </source>
</evidence>
<feature type="chain" id="PRO_5040837264" description="Secreted protein" evidence="1">
    <location>
        <begin position="24"/>
        <end position="97"/>
    </location>
</feature>
<accession>A0A9W6I3K5</accession>
<reference evidence="2" key="1">
    <citation type="journal article" date="2014" name="Int. J. Syst. Evol. Microbiol.">
        <title>Complete genome sequence of Corynebacterium casei LMG S-19264T (=DSM 44701T), isolated from a smear-ripened cheese.</title>
        <authorList>
            <consortium name="US DOE Joint Genome Institute (JGI-PGF)"/>
            <person name="Walter F."/>
            <person name="Albersmeier A."/>
            <person name="Kalinowski J."/>
            <person name="Ruckert C."/>
        </authorList>
    </citation>
    <scope>NUCLEOTIDE SEQUENCE</scope>
    <source>
        <strain evidence="2">VKM Ac-2007</strain>
    </source>
</reference>
<reference evidence="2" key="2">
    <citation type="submission" date="2023-01" db="EMBL/GenBank/DDBJ databases">
        <authorList>
            <person name="Sun Q."/>
            <person name="Evtushenko L."/>
        </authorList>
    </citation>
    <scope>NUCLEOTIDE SEQUENCE</scope>
    <source>
        <strain evidence="2">VKM Ac-2007</strain>
    </source>
</reference>
<evidence type="ECO:0000313" key="3">
    <source>
        <dbReference type="Proteomes" id="UP001143474"/>
    </source>
</evidence>
<dbReference type="EMBL" id="BSEV01000008">
    <property type="protein sequence ID" value="GLK10568.1"/>
    <property type="molecule type" value="Genomic_DNA"/>
</dbReference>
<evidence type="ECO:0000256" key="1">
    <source>
        <dbReference type="SAM" id="SignalP"/>
    </source>
</evidence>
<dbReference type="RefSeq" id="WP_271218986.1">
    <property type="nucleotide sequence ID" value="NZ_BAAAVD010000032.1"/>
</dbReference>
<keyword evidence="1" id="KW-0732">Signal</keyword>
<name>A0A9W6I3K5_9ACTN</name>
<protein>
    <recommendedName>
        <fullName evidence="4">Secreted protein</fullName>
    </recommendedName>
</protein>
<dbReference type="Proteomes" id="UP001143474">
    <property type="component" value="Unassembled WGS sequence"/>
</dbReference>
<keyword evidence="3" id="KW-1185">Reference proteome</keyword>
<dbReference type="AlphaFoldDB" id="A0A9W6I3K5"/>